<protein>
    <recommendedName>
        <fullName evidence="3">Bet v I/Major latex protein domain-containing protein</fullName>
    </recommendedName>
</protein>
<dbReference type="OrthoDB" id="4436220at2759"/>
<dbReference type="STRING" id="2010991.A0A3M2SI97"/>
<reference evidence="1 2" key="1">
    <citation type="submission" date="2017-06" db="EMBL/GenBank/DDBJ databases">
        <title>Comparative genomic analysis of Ambrosia Fusariam Clade fungi.</title>
        <authorList>
            <person name="Stajich J.E."/>
            <person name="Carrillo J."/>
            <person name="Kijimoto T."/>
            <person name="Eskalen A."/>
            <person name="O'Donnell K."/>
            <person name="Kasson M."/>
        </authorList>
    </citation>
    <scope>NUCLEOTIDE SEQUENCE [LARGE SCALE GENOMIC DNA]</scope>
    <source>
        <strain evidence="1">UCR3666</strain>
    </source>
</reference>
<evidence type="ECO:0008006" key="3">
    <source>
        <dbReference type="Google" id="ProtNLM"/>
    </source>
</evidence>
<sequence length="155" mass="17575">MSQAQDLVPYTTVIRDIYAPIGEVWGILGGFGAEKTWYPGCIKLSLEGFGIRSIRTFCYEYAFGPHKGERYEFTEELIEVDAANHSMSFRVRRPDYPDMTAVGTTALEYLGPNKTRFIWRAKGSRLPEEQMKVLAEQDLEPRFSGLIAAIAKQVE</sequence>
<name>A0A3M2SI97_9HYPO</name>
<dbReference type="InterPro" id="IPR019587">
    <property type="entry name" value="Polyketide_cyclase/dehydratase"/>
</dbReference>
<keyword evidence="2" id="KW-1185">Reference proteome</keyword>
<dbReference type="Pfam" id="PF10604">
    <property type="entry name" value="Polyketide_cyc2"/>
    <property type="match status" value="1"/>
</dbReference>
<dbReference type="AlphaFoldDB" id="A0A3M2SI97"/>
<dbReference type="SUPFAM" id="SSF55961">
    <property type="entry name" value="Bet v1-like"/>
    <property type="match status" value="1"/>
</dbReference>
<dbReference type="Gene3D" id="3.30.530.20">
    <property type="match status" value="1"/>
</dbReference>
<comment type="caution">
    <text evidence="1">The sequence shown here is derived from an EMBL/GenBank/DDBJ whole genome shotgun (WGS) entry which is preliminary data.</text>
</comment>
<dbReference type="Proteomes" id="UP000277212">
    <property type="component" value="Unassembled WGS sequence"/>
</dbReference>
<gene>
    <name evidence="1" type="ORF">CDV36_003035</name>
</gene>
<evidence type="ECO:0000313" key="1">
    <source>
        <dbReference type="EMBL" id="RMJ17288.1"/>
    </source>
</evidence>
<proteinExistence type="predicted"/>
<evidence type="ECO:0000313" key="2">
    <source>
        <dbReference type="Proteomes" id="UP000277212"/>
    </source>
</evidence>
<dbReference type="CDD" id="cd07821">
    <property type="entry name" value="PYR_PYL_RCAR_like"/>
    <property type="match status" value="1"/>
</dbReference>
<dbReference type="InterPro" id="IPR023393">
    <property type="entry name" value="START-like_dom_sf"/>
</dbReference>
<organism evidence="1 2">
    <name type="scientific">Fusarium kuroshium</name>
    <dbReference type="NCBI Taxonomy" id="2010991"/>
    <lineage>
        <taxon>Eukaryota</taxon>
        <taxon>Fungi</taxon>
        <taxon>Dikarya</taxon>
        <taxon>Ascomycota</taxon>
        <taxon>Pezizomycotina</taxon>
        <taxon>Sordariomycetes</taxon>
        <taxon>Hypocreomycetidae</taxon>
        <taxon>Hypocreales</taxon>
        <taxon>Nectriaceae</taxon>
        <taxon>Fusarium</taxon>
        <taxon>Fusarium solani species complex</taxon>
    </lineage>
</organism>
<dbReference type="EMBL" id="NKUJ01000034">
    <property type="protein sequence ID" value="RMJ17288.1"/>
    <property type="molecule type" value="Genomic_DNA"/>
</dbReference>
<accession>A0A3M2SI97</accession>